<gene>
    <name evidence="3" type="ORF">MAR_011630</name>
</gene>
<evidence type="ECO:0000256" key="2">
    <source>
        <dbReference type="SAM" id="Phobius"/>
    </source>
</evidence>
<proteinExistence type="predicted"/>
<keyword evidence="2" id="KW-0472">Membrane</keyword>
<accession>A0ABY7FYV8</accession>
<keyword evidence="2" id="KW-0812">Transmembrane</keyword>
<feature type="non-terminal residue" evidence="3">
    <location>
        <position position="231"/>
    </location>
</feature>
<reference evidence="3" key="1">
    <citation type="submission" date="2022-11" db="EMBL/GenBank/DDBJ databases">
        <title>Centuries of genome instability and evolution in soft-shell clam transmissible cancer (bioRxiv).</title>
        <authorList>
            <person name="Hart S.F.M."/>
            <person name="Yonemitsu M.A."/>
            <person name="Giersch R.M."/>
            <person name="Beal B.F."/>
            <person name="Arriagada G."/>
            <person name="Davis B.W."/>
            <person name="Ostrander E.A."/>
            <person name="Goff S.P."/>
            <person name="Metzger M.J."/>
        </authorList>
    </citation>
    <scope>NUCLEOTIDE SEQUENCE</scope>
    <source>
        <strain evidence="3">MELC-2E11</strain>
        <tissue evidence="3">Siphon/mantle</tissue>
    </source>
</reference>
<evidence type="ECO:0000256" key="1">
    <source>
        <dbReference type="SAM" id="MobiDB-lite"/>
    </source>
</evidence>
<dbReference type="Proteomes" id="UP001164746">
    <property type="component" value="Chromosome 14"/>
</dbReference>
<keyword evidence="2" id="KW-1133">Transmembrane helix</keyword>
<evidence type="ECO:0000313" key="3">
    <source>
        <dbReference type="EMBL" id="WAR25926.1"/>
    </source>
</evidence>
<name>A0ABY7FYV8_MYAAR</name>
<sequence length="231" mass="25538">MYKDISKDRMSTTEKDYTDLAIRETDHVYIDVSQDRMSSQERDYTDLGNRGTEHMYGNISKDEKNAPENNYTDLTARGTEHMYGDISKDGIIVPENDYTNLGNRKAEHIYGSLNKHVVNDEAKPGSGAFLTAKIRLIAFVSIFVMCSVTSVVVIVLLTQNSGEESTISTQSTSDYITGTTNDMETTTNLNKKTLSATQFLAPNTTNEVTTGQLPAKTTELTTPPTPTAIIE</sequence>
<feature type="region of interest" description="Disordered" evidence="1">
    <location>
        <begin position="34"/>
        <end position="68"/>
    </location>
</feature>
<dbReference type="EMBL" id="CP111025">
    <property type="protein sequence ID" value="WAR25926.1"/>
    <property type="molecule type" value="Genomic_DNA"/>
</dbReference>
<protein>
    <submittedName>
        <fullName evidence="3">Uncharacterized protein</fullName>
    </submittedName>
</protein>
<keyword evidence="4" id="KW-1185">Reference proteome</keyword>
<evidence type="ECO:0000313" key="4">
    <source>
        <dbReference type="Proteomes" id="UP001164746"/>
    </source>
</evidence>
<organism evidence="3 4">
    <name type="scientific">Mya arenaria</name>
    <name type="common">Soft-shell clam</name>
    <dbReference type="NCBI Taxonomy" id="6604"/>
    <lineage>
        <taxon>Eukaryota</taxon>
        <taxon>Metazoa</taxon>
        <taxon>Spiralia</taxon>
        <taxon>Lophotrochozoa</taxon>
        <taxon>Mollusca</taxon>
        <taxon>Bivalvia</taxon>
        <taxon>Autobranchia</taxon>
        <taxon>Heteroconchia</taxon>
        <taxon>Euheterodonta</taxon>
        <taxon>Imparidentia</taxon>
        <taxon>Neoheterodontei</taxon>
        <taxon>Myida</taxon>
        <taxon>Myoidea</taxon>
        <taxon>Myidae</taxon>
        <taxon>Mya</taxon>
    </lineage>
</organism>
<feature type="transmembrane region" description="Helical" evidence="2">
    <location>
        <begin position="136"/>
        <end position="157"/>
    </location>
</feature>